<sequence length="226" mass="26527">MHQQDSNGMTRKSLSGFIADQLKSRIWNKEIQLGERLLESDLAYVFDVSRSTIREALISLESEGIAVSHARKGTYVASFSQQDIDEIIELRTLLEKHAFAQAYYFLEKHHVNDLQAVVDQMKTKADESNWNALFNLDMQFHNYVVRMCGNSRMINIYDSLQVQIRTYLMHIDQYYSSYHSFYDEHKQLLQALVSNDVNKVKRGVRHHIKYVETKLLGKRNKEFEEV</sequence>
<keyword evidence="6" id="KW-1185">Reference proteome</keyword>
<dbReference type="Gene3D" id="1.20.120.530">
    <property type="entry name" value="GntR ligand-binding domain-like"/>
    <property type="match status" value="1"/>
</dbReference>
<dbReference type="SUPFAM" id="SSF48008">
    <property type="entry name" value="GntR ligand-binding domain-like"/>
    <property type="match status" value="1"/>
</dbReference>
<evidence type="ECO:0000256" key="1">
    <source>
        <dbReference type="ARBA" id="ARBA00023015"/>
    </source>
</evidence>
<comment type="caution">
    <text evidence="5">The sequence shown here is derived from an EMBL/GenBank/DDBJ whole genome shotgun (WGS) entry which is preliminary data.</text>
</comment>
<keyword evidence="2" id="KW-0238">DNA-binding</keyword>
<accession>A0ABN0ZGM7</accession>
<dbReference type="InterPro" id="IPR000524">
    <property type="entry name" value="Tscrpt_reg_HTH_GntR"/>
</dbReference>
<evidence type="ECO:0000313" key="6">
    <source>
        <dbReference type="Proteomes" id="UP001501459"/>
    </source>
</evidence>
<dbReference type="CDD" id="cd07377">
    <property type="entry name" value="WHTH_GntR"/>
    <property type="match status" value="1"/>
</dbReference>
<dbReference type="Pfam" id="PF00392">
    <property type="entry name" value="GntR"/>
    <property type="match status" value="1"/>
</dbReference>
<dbReference type="SMART" id="SM00345">
    <property type="entry name" value="HTH_GNTR"/>
    <property type="match status" value="1"/>
</dbReference>
<dbReference type="Pfam" id="PF07729">
    <property type="entry name" value="FCD"/>
    <property type="match status" value="1"/>
</dbReference>
<name>A0ABN0ZGM7_9BACI</name>
<dbReference type="RefSeq" id="WP_343753975.1">
    <property type="nucleotide sequence ID" value="NZ_BAAADM010000055.1"/>
</dbReference>
<dbReference type="InterPro" id="IPR011711">
    <property type="entry name" value="GntR_C"/>
</dbReference>
<evidence type="ECO:0000256" key="2">
    <source>
        <dbReference type="ARBA" id="ARBA00023125"/>
    </source>
</evidence>
<reference evidence="5 6" key="1">
    <citation type="journal article" date="2019" name="Int. J. Syst. Evol. Microbiol.">
        <title>The Global Catalogue of Microorganisms (GCM) 10K type strain sequencing project: providing services to taxonomists for standard genome sequencing and annotation.</title>
        <authorList>
            <consortium name="The Broad Institute Genomics Platform"/>
            <consortium name="The Broad Institute Genome Sequencing Center for Infectious Disease"/>
            <person name="Wu L."/>
            <person name="Ma J."/>
        </authorList>
    </citation>
    <scope>NUCLEOTIDE SEQUENCE [LARGE SCALE GENOMIC DNA]</scope>
    <source>
        <strain evidence="5 6">JCM 12149</strain>
    </source>
</reference>
<dbReference type="InterPro" id="IPR008920">
    <property type="entry name" value="TF_FadR/GntR_C"/>
</dbReference>
<dbReference type="PANTHER" id="PTHR43537">
    <property type="entry name" value="TRANSCRIPTIONAL REGULATOR, GNTR FAMILY"/>
    <property type="match status" value="1"/>
</dbReference>
<evidence type="ECO:0000259" key="4">
    <source>
        <dbReference type="PROSITE" id="PS50949"/>
    </source>
</evidence>
<protein>
    <submittedName>
        <fullName evidence="5">GntR family transcriptional regulator</fullName>
    </submittedName>
</protein>
<keyword evidence="1" id="KW-0805">Transcription regulation</keyword>
<gene>
    <name evidence="5" type="ORF">GCM10008983_26320</name>
</gene>
<keyword evidence="3" id="KW-0804">Transcription</keyword>
<dbReference type="SMART" id="SM00895">
    <property type="entry name" value="FCD"/>
    <property type="match status" value="1"/>
</dbReference>
<dbReference type="InterPro" id="IPR036388">
    <property type="entry name" value="WH-like_DNA-bd_sf"/>
</dbReference>
<evidence type="ECO:0000313" key="5">
    <source>
        <dbReference type="EMBL" id="GAA0447099.1"/>
    </source>
</evidence>
<dbReference type="PANTHER" id="PTHR43537:SF5">
    <property type="entry name" value="UXU OPERON TRANSCRIPTIONAL REGULATOR"/>
    <property type="match status" value="1"/>
</dbReference>
<feature type="domain" description="HTH gntR-type" evidence="4">
    <location>
        <begin position="12"/>
        <end position="79"/>
    </location>
</feature>
<evidence type="ECO:0000256" key="3">
    <source>
        <dbReference type="ARBA" id="ARBA00023163"/>
    </source>
</evidence>
<dbReference type="Proteomes" id="UP001501459">
    <property type="component" value="Unassembled WGS sequence"/>
</dbReference>
<dbReference type="SUPFAM" id="SSF46785">
    <property type="entry name" value="Winged helix' DNA-binding domain"/>
    <property type="match status" value="1"/>
</dbReference>
<dbReference type="Gene3D" id="1.10.10.10">
    <property type="entry name" value="Winged helix-like DNA-binding domain superfamily/Winged helix DNA-binding domain"/>
    <property type="match status" value="1"/>
</dbReference>
<dbReference type="EMBL" id="BAAADM010000055">
    <property type="protein sequence ID" value="GAA0447099.1"/>
    <property type="molecule type" value="Genomic_DNA"/>
</dbReference>
<dbReference type="PROSITE" id="PS50949">
    <property type="entry name" value="HTH_GNTR"/>
    <property type="match status" value="1"/>
</dbReference>
<proteinExistence type="predicted"/>
<dbReference type="PRINTS" id="PR00035">
    <property type="entry name" value="HTHGNTR"/>
</dbReference>
<organism evidence="5 6">
    <name type="scientific">Lentibacillus halophilus</name>
    <dbReference type="NCBI Taxonomy" id="295065"/>
    <lineage>
        <taxon>Bacteria</taxon>
        <taxon>Bacillati</taxon>
        <taxon>Bacillota</taxon>
        <taxon>Bacilli</taxon>
        <taxon>Bacillales</taxon>
        <taxon>Bacillaceae</taxon>
        <taxon>Lentibacillus</taxon>
    </lineage>
</organism>
<dbReference type="InterPro" id="IPR036390">
    <property type="entry name" value="WH_DNA-bd_sf"/>
</dbReference>